<dbReference type="GeneID" id="65563215"/>
<sequence>MIKVTFSNVYVIPSDRPIADGGNLVISLTNDNIQIHFNVFPYSPSREAITINVEDLSKLIKGLEHSLNTTARIKDYGQNSLLHSVLERLI</sequence>
<dbReference type="KEGG" id="sshi:J5U23_01657"/>
<organism evidence="1 2">
    <name type="scientific">Saccharolobus shibatae (strain ATCC 51178 / DSM 5389 / JCM 8931 / NBRC 15437 / B12)</name>
    <name type="common">Sulfolobus shibatae</name>
    <dbReference type="NCBI Taxonomy" id="523848"/>
    <lineage>
        <taxon>Archaea</taxon>
        <taxon>Thermoproteota</taxon>
        <taxon>Thermoprotei</taxon>
        <taxon>Sulfolobales</taxon>
        <taxon>Sulfolobaceae</taxon>
        <taxon>Saccharolobus</taxon>
    </lineage>
</organism>
<dbReference type="AlphaFoldDB" id="A0A8F5BNY7"/>
<dbReference type="Proteomes" id="UP000694018">
    <property type="component" value="Chromosome"/>
</dbReference>
<accession>A0A8F5BNY7</accession>
<name>A0A8F5BNY7_SACSH</name>
<dbReference type="OrthoDB" id="43807at2157"/>
<dbReference type="EMBL" id="CP077717">
    <property type="protein sequence ID" value="QXJ28788.1"/>
    <property type="molecule type" value="Genomic_DNA"/>
</dbReference>
<protein>
    <submittedName>
        <fullName evidence="1">Uncharacterized protein</fullName>
    </submittedName>
</protein>
<gene>
    <name evidence="1" type="ORF">J5U23_01657</name>
</gene>
<proteinExistence type="predicted"/>
<evidence type="ECO:0000313" key="1">
    <source>
        <dbReference type="EMBL" id="QXJ28788.1"/>
    </source>
</evidence>
<dbReference type="RefSeq" id="WP_218257779.1">
    <property type="nucleotide sequence ID" value="NZ_CP077717.1"/>
</dbReference>
<reference evidence="1" key="1">
    <citation type="journal article" date="2021" name="Environ. Microbiol.">
        <title>New insights into the diversity and evolution of the archaeal mobilome from three complete genomes of Saccharolobus shibatae.</title>
        <authorList>
            <person name="Medvedeva S."/>
            <person name="Brandt D."/>
            <person name="Cvirkaite-Krupovic V."/>
            <person name="Liu Y."/>
            <person name="Severinov K."/>
            <person name="Ishino S."/>
            <person name="Ishino Y."/>
            <person name="Prangishvili D."/>
            <person name="Kalinowski J."/>
            <person name="Krupovic M."/>
        </authorList>
    </citation>
    <scope>NUCLEOTIDE SEQUENCE</scope>
    <source>
        <strain evidence="1">B12</strain>
    </source>
</reference>
<evidence type="ECO:0000313" key="2">
    <source>
        <dbReference type="Proteomes" id="UP000694018"/>
    </source>
</evidence>